<protein>
    <submittedName>
        <fullName evidence="1">12051_t:CDS:1</fullName>
    </submittedName>
</protein>
<comment type="caution">
    <text evidence="1">The sequence shown here is derived from an EMBL/GenBank/DDBJ whole genome shotgun (WGS) entry which is preliminary data.</text>
</comment>
<dbReference type="Proteomes" id="UP000789831">
    <property type="component" value="Unassembled WGS sequence"/>
</dbReference>
<name>A0A9N9BBZ7_9GLOM</name>
<reference evidence="1" key="1">
    <citation type="submission" date="2021-06" db="EMBL/GenBank/DDBJ databases">
        <authorList>
            <person name="Kallberg Y."/>
            <person name="Tangrot J."/>
            <person name="Rosling A."/>
        </authorList>
    </citation>
    <scope>NUCLEOTIDE SEQUENCE</scope>
    <source>
        <strain evidence="1">MT106</strain>
    </source>
</reference>
<dbReference type="AlphaFoldDB" id="A0A9N9BBZ7"/>
<dbReference type="PROSITE" id="PS50231">
    <property type="entry name" value="RICIN_B_LECTIN"/>
    <property type="match status" value="1"/>
</dbReference>
<accession>A0A9N9BBZ7</accession>
<dbReference type="OrthoDB" id="2410674at2759"/>
<evidence type="ECO:0000313" key="1">
    <source>
        <dbReference type="EMBL" id="CAG8562614.1"/>
    </source>
</evidence>
<dbReference type="EMBL" id="CAJVPL010001279">
    <property type="protein sequence ID" value="CAG8562614.1"/>
    <property type="molecule type" value="Genomic_DNA"/>
</dbReference>
<gene>
    <name evidence="1" type="ORF">AGERDE_LOCUS7227</name>
</gene>
<evidence type="ECO:0000313" key="2">
    <source>
        <dbReference type="Proteomes" id="UP000789831"/>
    </source>
</evidence>
<organism evidence="1 2">
    <name type="scientific">Ambispora gerdemannii</name>
    <dbReference type="NCBI Taxonomy" id="144530"/>
    <lineage>
        <taxon>Eukaryota</taxon>
        <taxon>Fungi</taxon>
        <taxon>Fungi incertae sedis</taxon>
        <taxon>Mucoromycota</taxon>
        <taxon>Glomeromycotina</taxon>
        <taxon>Glomeromycetes</taxon>
        <taxon>Archaeosporales</taxon>
        <taxon>Ambisporaceae</taxon>
        <taxon>Ambispora</taxon>
    </lineage>
</organism>
<keyword evidence="2" id="KW-1185">Reference proteome</keyword>
<sequence length="185" mass="20678">MFRHKIIRIQTASRKACISYDAPSHLSITWGKLTVTKLHNEGRQLWSLVPATAPNQTDGLWLINVDANLALRYDLDTGDIFPAPLDKKDMSFVWSVNRIQVWKDQEDYAFSPIGKPHRRMTTEVVEVPAFSNGTVCHAIHIMNIRLVGDAGSPANQAWVIKPEVLPSLTPEKAITDSPIYAVGAY</sequence>
<proteinExistence type="predicted"/>